<dbReference type="GO" id="GO:0008887">
    <property type="term" value="F:glycerate kinase activity"/>
    <property type="evidence" value="ECO:0007669"/>
    <property type="project" value="UniProtKB-UniRule"/>
</dbReference>
<dbReference type="SUPFAM" id="SSF110738">
    <property type="entry name" value="Glycerate kinase I"/>
    <property type="match status" value="1"/>
</dbReference>
<dbReference type="AlphaFoldDB" id="A0A370HXA9"/>
<keyword evidence="3 4" id="KW-0418">Kinase</keyword>
<keyword evidence="2 4" id="KW-0808">Transferase</keyword>
<evidence type="ECO:0000313" key="5">
    <source>
        <dbReference type="EMBL" id="RDI63133.1"/>
    </source>
</evidence>
<evidence type="ECO:0000256" key="2">
    <source>
        <dbReference type="ARBA" id="ARBA00022679"/>
    </source>
</evidence>
<protein>
    <submittedName>
        <fullName evidence="5">Glycerate kinase</fullName>
    </submittedName>
</protein>
<dbReference type="RefSeq" id="WP_068002532.1">
    <property type="nucleotide sequence ID" value="NZ_QQBC01000011.1"/>
</dbReference>
<dbReference type="STRING" id="1210086.GCA_001613105_05076"/>
<comment type="caution">
    <text evidence="5">The sequence shown here is derived from an EMBL/GenBank/DDBJ whole genome shotgun (WGS) entry which is preliminary data.</text>
</comment>
<dbReference type="Gene3D" id="3.40.50.10350">
    <property type="entry name" value="Glycerate kinase, domain 1"/>
    <property type="match status" value="1"/>
</dbReference>
<comment type="similarity">
    <text evidence="1 4">Belongs to the glycerate kinase type-1 family.</text>
</comment>
<dbReference type="NCBIfam" id="TIGR00045">
    <property type="entry name" value="glycerate kinase"/>
    <property type="match status" value="1"/>
</dbReference>
<dbReference type="Gene3D" id="3.90.1510.10">
    <property type="entry name" value="Glycerate kinase, domain 2"/>
    <property type="match status" value="1"/>
</dbReference>
<dbReference type="EMBL" id="QQBC01000011">
    <property type="protein sequence ID" value="RDI63133.1"/>
    <property type="molecule type" value="Genomic_DNA"/>
</dbReference>
<proteinExistence type="inferred from homology"/>
<sequence>MRVVVAPDKFKGSLGAGEVVAALGVGFRRGRVGVEVVGMPVADGGDGTVGAFVAAGWERVGVGVVGPTGEEVEGVYAVAGKTAVVELAAVVGLGKLPGGRLDPMGASTYGLGQVIAHALESGVREIVLGLGGSASTDGGAGMLQALGLRILDGDGCELPWGGAALARAARIDRSGLHPALRETVVTIASDVDNPLLGIRGAAAVFGEQKGADASQRAILEAALINWARVVDPTIAERPGAGAAGGTGFGAMALLGAVVRPGIGVILELIDFDARIAGADLVVTGEGSLDEQTLHGKAPMGVCEAARAAGIPVVAVAGRCSLDEKQWRAAGFSACYTLSELEPDPKRSMADAAALLEQLGARIAREQLPG</sequence>
<dbReference type="InterPro" id="IPR018193">
    <property type="entry name" value="Glyc_kinase_flavodox-like_fold"/>
</dbReference>
<dbReference type="GO" id="GO:0031388">
    <property type="term" value="P:organic acid phosphorylation"/>
    <property type="evidence" value="ECO:0007669"/>
    <property type="project" value="UniProtKB-UniRule"/>
</dbReference>
<evidence type="ECO:0000313" key="6">
    <source>
        <dbReference type="Proteomes" id="UP000254869"/>
    </source>
</evidence>
<dbReference type="PIRSF" id="PIRSF006078">
    <property type="entry name" value="GlxK"/>
    <property type="match status" value="1"/>
</dbReference>
<organism evidence="5 6">
    <name type="scientific">Nocardia pseudobrasiliensis</name>
    <dbReference type="NCBI Taxonomy" id="45979"/>
    <lineage>
        <taxon>Bacteria</taxon>
        <taxon>Bacillati</taxon>
        <taxon>Actinomycetota</taxon>
        <taxon>Actinomycetes</taxon>
        <taxon>Mycobacteriales</taxon>
        <taxon>Nocardiaceae</taxon>
        <taxon>Nocardia</taxon>
    </lineage>
</organism>
<name>A0A370HXA9_9NOCA</name>
<evidence type="ECO:0000256" key="3">
    <source>
        <dbReference type="ARBA" id="ARBA00022777"/>
    </source>
</evidence>
<evidence type="ECO:0000256" key="1">
    <source>
        <dbReference type="ARBA" id="ARBA00006284"/>
    </source>
</evidence>
<evidence type="ECO:0000256" key="4">
    <source>
        <dbReference type="PIRNR" id="PIRNR006078"/>
    </source>
</evidence>
<keyword evidence="6" id="KW-1185">Reference proteome</keyword>
<accession>A0A370HXA9</accession>
<gene>
    <name evidence="5" type="ORF">DFR76_111151</name>
</gene>
<dbReference type="InterPro" id="IPR036129">
    <property type="entry name" value="Glycerate_kinase_sf"/>
</dbReference>
<dbReference type="InterPro" id="IPR004381">
    <property type="entry name" value="Glycerate_kinase"/>
</dbReference>
<dbReference type="Pfam" id="PF02595">
    <property type="entry name" value="Gly_kinase"/>
    <property type="match status" value="1"/>
</dbReference>
<dbReference type="PANTHER" id="PTHR21599">
    <property type="entry name" value="GLYCERATE KINASE"/>
    <property type="match status" value="1"/>
</dbReference>
<dbReference type="InterPro" id="IPR018197">
    <property type="entry name" value="Glycerate_kinase_RE-like"/>
</dbReference>
<reference evidence="5 6" key="1">
    <citation type="submission" date="2018-07" db="EMBL/GenBank/DDBJ databases">
        <title>Genomic Encyclopedia of Type Strains, Phase IV (KMG-IV): sequencing the most valuable type-strain genomes for metagenomic binning, comparative biology and taxonomic classification.</title>
        <authorList>
            <person name="Goeker M."/>
        </authorList>
    </citation>
    <scope>NUCLEOTIDE SEQUENCE [LARGE SCALE GENOMIC DNA]</scope>
    <source>
        <strain evidence="5 6">DSM 44290</strain>
    </source>
</reference>
<dbReference type="Proteomes" id="UP000254869">
    <property type="component" value="Unassembled WGS sequence"/>
</dbReference>
<dbReference type="PANTHER" id="PTHR21599:SF0">
    <property type="entry name" value="GLYCERATE KINASE"/>
    <property type="match status" value="1"/>
</dbReference>